<evidence type="ECO:0000256" key="1">
    <source>
        <dbReference type="ARBA" id="ARBA00004196"/>
    </source>
</evidence>
<name>A0ABN3U0U2_9ACTN</name>
<gene>
    <name evidence="9" type="ORF">GCM10010439_08700</name>
</gene>
<evidence type="ECO:0000313" key="9">
    <source>
        <dbReference type="EMBL" id="GAA2720532.1"/>
    </source>
</evidence>
<dbReference type="CDD" id="cd02966">
    <property type="entry name" value="TlpA_like_family"/>
    <property type="match status" value="1"/>
</dbReference>
<reference evidence="9 10" key="1">
    <citation type="journal article" date="2019" name="Int. J. Syst. Evol. Microbiol.">
        <title>The Global Catalogue of Microorganisms (GCM) 10K type strain sequencing project: providing services to taxonomists for standard genome sequencing and annotation.</title>
        <authorList>
            <consortium name="The Broad Institute Genomics Platform"/>
            <consortium name="The Broad Institute Genome Sequencing Center for Infectious Disease"/>
            <person name="Wu L."/>
            <person name="Ma J."/>
        </authorList>
    </citation>
    <scope>NUCLEOTIDE SEQUENCE [LARGE SCALE GENOMIC DNA]</scope>
    <source>
        <strain evidence="9 10">JCM 8201</strain>
    </source>
</reference>
<protein>
    <recommendedName>
        <fullName evidence="8">Thioredoxin domain-containing protein</fullName>
    </recommendedName>
</protein>
<dbReference type="Pfam" id="PF00578">
    <property type="entry name" value="AhpC-TSA"/>
    <property type="match status" value="1"/>
</dbReference>
<keyword evidence="5" id="KW-0676">Redox-active center</keyword>
<sequence length="180" mass="18905">MIRRAVVPALLAAVALTSAAGCAGGGAAAKPGEPIPVDDRRSPSEVGGETVDGGRIDLASYEGKVVVVNFWASWCGPCRAEAPALEATYKENKDADVEFLGVDVQDTRDGAKAFMRKYGSTYPSLFDPKGEITHAFSSVNPSALPTTLILDREGRVAVQFPGSVSKSRLDPALAKIVAER</sequence>
<dbReference type="PANTHER" id="PTHR42852">
    <property type="entry name" value="THIOL:DISULFIDE INTERCHANGE PROTEIN DSBE"/>
    <property type="match status" value="1"/>
</dbReference>
<keyword evidence="3" id="KW-0735">Signal-anchor</keyword>
<dbReference type="PROSITE" id="PS51257">
    <property type="entry name" value="PROKAR_LIPOPROTEIN"/>
    <property type="match status" value="1"/>
</dbReference>
<dbReference type="PROSITE" id="PS00194">
    <property type="entry name" value="THIOREDOXIN_1"/>
    <property type="match status" value="1"/>
</dbReference>
<dbReference type="PANTHER" id="PTHR42852:SF6">
    <property type="entry name" value="THIOL:DISULFIDE INTERCHANGE PROTEIN DSBE"/>
    <property type="match status" value="1"/>
</dbReference>
<evidence type="ECO:0000256" key="5">
    <source>
        <dbReference type="ARBA" id="ARBA00023284"/>
    </source>
</evidence>
<proteinExistence type="predicted"/>
<evidence type="ECO:0000256" key="6">
    <source>
        <dbReference type="SAM" id="MobiDB-lite"/>
    </source>
</evidence>
<dbReference type="Proteomes" id="UP001501842">
    <property type="component" value="Unassembled WGS sequence"/>
</dbReference>
<keyword evidence="7" id="KW-0732">Signal</keyword>
<keyword evidence="2" id="KW-0201">Cytochrome c-type biogenesis</keyword>
<feature type="chain" id="PRO_5047006014" description="Thioredoxin domain-containing protein" evidence="7">
    <location>
        <begin position="24"/>
        <end position="180"/>
    </location>
</feature>
<feature type="domain" description="Thioredoxin" evidence="8">
    <location>
        <begin position="29"/>
        <end position="178"/>
    </location>
</feature>
<feature type="signal peptide" evidence="7">
    <location>
        <begin position="1"/>
        <end position="23"/>
    </location>
</feature>
<evidence type="ECO:0000256" key="7">
    <source>
        <dbReference type="SAM" id="SignalP"/>
    </source>
</evidence>
<dbReference type="InterPro" id="IPR050553">
    <property type="entry name" value="Thioredoxin_ResA/DsbE_sf"/>
</dbReference>
<comment type="subcellular location">
    <subcellularLocation>
        <location evidence="1">Cell envelope</location>
    </subcellularLocation>
</comment>
<organism evidence="9 10">
    <name type="scientific">Actinocorallia aurantiaca</name>
    <dbReference type="NCBI Taxonomy" id="46204"/>
    <lineage>
        <taxon>Bacteria</taxon>
        <taxon>Bacillati</taxon>
        <taxon>Actinomycetota</taxon>
        <taxon>Actinomycetes</taxon>
        <taxon>Streptosporangiales</taxon>
        <taxon>Thermomonosporaceae</taxon>
        <taxon>Actinocorallia</taxon>
    </lineage>
</organism>
<dbReference type="InterPro" id="IPR036249">
    <property type="entry name" value="Thioredoxin-like_sf"/>
</dbReference>
<dbReference type="SUPFAM" id="SSF52833">
    <property type="entry name" value="Thioredoxin-like"/>
    <property type="match status" value="1"/>
</dbReference>
<comment type="caution">
    <text evidence="9">The sequence shown here is derived from an EMBL/GenBank/DDBJ whole genome shotgun (WGS) entry which is preliminary data.</text>
</comment>
<dbReference type="EMBL" id="BAAATZ010000003">
    <property type="protein sequence ID" value="GAA2720532.1"/>
    <property type="molecule type" value="Genomic_DNA"/>
</dbReference>
<evidence type="ECO:0000256" key="2">
    <source>
        <dbReference type="ARBA" id="ARBA00022748"/>
    </source>
</evidence>
<dbReference type="InterPro" id="IPR013766">
    <property type="entry name" value="Thioredoxin_domain"/>
</dbReference>
<keyword evidence="3" id="KW-0812">Transmembrane</keyword>
<dbReference type="InterPro" id="IPR000866">
    <property type="entry name" value="AhpC/TSA"/>
</dbReference>
<evidence type="ECO:0000259" key="8">
    <source>
        <dbReference type="PROSITE" id="PS51352"/>
    </source>
</evidence>
<evidence type="ECO:0000256" key="4">
    <source>
        <dbReference type="ARBA" id="ARBA00023157"/>
    </source>
</evidence>
<feature type="region of interest" description="Disordered" evidence="6">
    <location>
        <begin position="25"/>
        <end position="52"/>
    </location>
</feature>
<evidence type="ECO:0000313" key="10">
    <source>
        <dbReference type="Proteomes" id="UP001501842"/>
    </source>
</evidence>
<keyword evidence="4" id="KW-1015">Disulfide bond</keyword>
<dbReference type="RefSeq" id="WP_344448819.1">
    <property type="nucleotide sequence ID" value="NZ_BAAATZ010000003.1"/>
</dbReference>
<accession>A0ABN3U0U2</accession>
<dbReference type="Gene3D" id="3.40.30.10">
    <property type="entry name" value="Glutaredoxin"/>
    <property type="match status" value="1"/>
</dbReference>
<dbReference type="InterPro" id="IPR017937">
    <property type="entry name" value="Thioredoxin_CS"/>
</dbReference>
<evidence type="ECO:0000256" key="3">
    <source>
        <dbReference type="ARBA" id="ARBA00022968"/>
    </source>
</evidence>
<keyword evidence="10" id="KW-1185">Reference proteome</keyword>
<dbReference type="PROSITE" id="PS51352">
    <property type="entry name" value="THIOREDOXIN_2"/>
    <property type="match status" value="1"/>
</dbReference>